<keyword evidence="3 7" id="KW-1133">Transmembrane helix</keyword>
<dbReference type="AlphaFoldDB" id="A0A6A6IL70"/>
<feature type="transmembrane region" description="Helical" evidence="7">
    <location>
        <begin position="46"/>
        <end position="71"/>
    </location>
</feature>
<accession>A0A6A6IL70</accession>
<dbReference type="Pfam" id="PF20684">
    <property type="entry name" value="Fung_rhodopsin"/>
    <property type="match status" value="1"/>
</dbReference>
<organism evidence="9 10">
    <name type="scientific">Trematosphaeria pertusa</name>
    <dbReference type="NCBI Taxonomy" id="390896"/>
    <lineage>
        <taxon>Eukaryota</taxon>
        <taxon>Fungi</taxon>
        <taxon>Dikarya</taxon>
        <taxon>Ascomycota</taxon>
        <taxon>Pezizomycotina</taxon>
        <taxon>Dothideomycetes</taxon>
        <taxon>Pleosporomycetidae</taxon>
        <taxon>Pleosporales</taxon>
        <taxon>Massarineae</taxon>
        <taxon>Trematosphaeriaceae</taxon>
        <taxon>Trematosphaeria</taxon>
    </lineage>
</organism>
<protein>
    <recommendedName>
        <fullName evidence="8">Rhodopsin domain-containing protein</fullName>
    </recommendedName>
</protein>
<feature type="transmembrane region" description="Helical" evidence="7">
    <location>
        <begin position="91"/>
        <end position="112"/>
    </location>
</feature>
<comment type="similarity">
    <text evidence="5">Belongs to the SAT4 family.</text>
</comment>
<dbReference type="PANTHER" id="PTHR33048">
    <property type="entry name" value="PTH11-LIKE INTEGRAL MEMBRANE PROTEIN (AFU_ORTHOLOGUE AFUA_5G11245)"/>
    <property type="match status" value="1"/>
</dbReference>
<dbReference type="InterPro" id="IPR049326">
    <property type="entry name" value="Rhodopsin_dom_fungi"/>
</dbReference>
<comment type="subcellular location">
    <subcellularLocation>
        <location evidence="1">Membrane</location>
        <topology evidence="1">Multi-pass membrane protein</topology>
    </subcellularLocation>
</comment>
<keyword evidence="10" id="KW-1185">Reference proteome</keyword>
<evidence type="ECO:0000256" key="4">
    <source>
        <dbReference type="ARBA" id="ARBA00023136"/>
    </source>
</evidence>
<gene>
    <name evidence="9" type="ORF">BU26DRAFT_603464</name>
</gene>
<dbReference type="PANTHER" id="PTHR33048:SF146">
    <property type="entry name" value="INTEGRAL MEMBRANE PROTEIN"/>
    <property type="match status" value="1"/>
</dbReference>
<sequence>MSSTQNYVTKQQLLSTSYAMIALTSLFALVRIGIQTTRPKKLVAEDYLMYLAFAFYIAMAVMYIVVTPAMFRISGVMSGASPPYATLLDDSLFIIKIFFANTMMFWLVLWTVKFSLLTLYRRLMLGLSSVYMKLWWAVFGFCVLSLIGCVVSNFTSCHSFHAWFSPGECTTPRDVRAQIASLYYAYAVDVVSDFMIMFLPIRLVSNLQMPRSQKISVIILFCTGLVCILFATIRVVQIAVIIGCCPAFAALYRKARNTQKGSYNAQGYVKQSPSRSGAQRSNDIKLKSVVSTASRARKDTYWDDTNSSQEELAKNGTMVTKTFKQEDERSNESRI</sequence>
<evidence type="ECO:0000256" key="7">
    <source>
        <dbReference type="SAM" id="Phobius"/>
    </source>
</evidence>
<evidence type="ECO:0000259" key="8">
    <source>
        <dbReference type="Pfam" id="PF20684"/>
    </source>
</evidence>
<dbReference type="OrthoDB" id="2988756at2759"/>
<name>A0A6A6IL70_9PLEO</name>
<feature type="transmembrane region" description="Helical" evidence="7">
    <location>
        <begin position="12"/>
        <end position="34"/>
    </location>
</feature>
<keyword evidence="2 7" id="KW-0812">Transmembrane</keyword>
<feature type="transmembrane region" description="Helical" evidence="7">
    <location>
        <begin position="183"/>
        <end position="203"/>
    </location>
</feature>
<evidence type="ECO:0000256" key="2">
    <source>
        <dbReference type="ARBA" id="ARBA00022692"/>
    </source>
</evidence>
<dbReference type="EMBL" id="ML987193">
    <property type="protein sequence ID" value="KAF2250959.1"/>
    <property type="molecule type" value="Genomic_DNA"/>
</dbReference>
<evidence type="ECO:0000256" key="1">
    <source>
        <dbReference type="ARBA" id="ARBA00004141"/>
    </source>
</evidence>
<feature type="compositionally biased region" description="Basic and acidic residues" evidence="6">
    <location>
        <begin position="323"/>
        <end position="335"/>
    </location>
</feature>
<dbReference type="InterPro" id="IPR052337">
    <property type="entry name" value="SAT4-like"/>
</dbReference>
<evidence type="ECO:0000256" key="6">
    <source>
        <dbReference type="SAM" id="MobiDB-lite"/>
    </source>
</evidence>
<dbReference type="RefSeq" id="XP_033685963.1">
    <property type="nucleotide sequence ID" value="XM_033835427.1"/>
</dbReference>
<evidence type="ECO:0000256" key="3">
    <source>
        <dbReference type="ARBA" id="ARBA00022989"/>
    </source>
</evidence>
<feature type="domain" description="Rhodopsin" evidence="8">
    <location>
        <begin position="31"/>
        <end position="239"/>
    </location>
</feature>
<dbReference type="GeneID" id="54588757"/>
<keyword evidence="4 7" id="KW-0472">Membrane</keyword>
<feature type="transmembrane region" description="Helical" evidence="7">
    <location>
        <begin position="215"/>
        <end position="236"/>
    </location>
</feature>
<proteinExistence type="inferred from homology"/>
<evidence type="ECO:0000313" key="10">
    <source>
        <dbReference type="Proteomes" id="UP000800094"/>
    </source>
</evidence>
<reference evidence="9" key="1">
    <citation type="journal article" date="2020" name="Stud. Mycol.">
        <title>101 Dothideomycetes genomes: a test case for predicting lifestyles and emergence of pathogens.</title>
        <authorList>
            <person name="Haridas S."/>
            <person name="Albert R."/>
            <person name="Binder M."/>
            <person name="Bloem J."/>
            <person name="Labutti K."/>
            <person name="Salamov A."/>
            <person name="Andreopoulos B."/>
            <person name="Baker S."/>
            <person name="Barry K."/>
            <person name="Bills G."/>
            <person name="Bluhm B."/>
            <person name="Cannon C."/>
            <person name="Castanera R."/>
            <person name="Culley D."/>
            <person name="Daum C."/>
            <person name="Ezra D."/>
            <person name="Gonzalez J."/>
            <person name="Henrissat B."/>
            <person name="Kuo A."/>
            <person name="Liang C."/>
            <person name="Lipzen A."/>
            <person name="Lutzoni F."/>
            <person name="Magnuson J."/>
            <person name="Mondo S."/>
            <person name="Nolan M."/>
            <person name="Ohm R."/>
            <person name="Pangilinan J."/>
            <person name="Park H.-J."/>
            <person name="Ramirez L."/>
            <person name="Alfaro M."/>
            <person name="Sun H."/>
            <person name="Tritt A."/>
            <person name="Yoshinaga Y."/>
            <person name="Zwiers L.-H."/>
            <person name="Turgeon B."/>
            <person name="Goodwin S."/>
            <person name="Spatafora J."/>
            <person name="Crous P."/>
            <person name="Grigoriev I."/>
        </authorList>
    </citation>
    <scope>NUCLEOTIDE SEQUENCE</scope>
    <source>
        <strain evidence="9">CBS 122368</strain>
    </source>
</reference>
<dbReference type="GO" id="GO:0016020">
    <property type="term" value="C:membrane"/>
    <property type="evidence" value="ECO:0007669"/>
    <property type="project" value="UniProtKB-SubCell"/>
</dbReference>
<feature type="region of interest" description="Disordered" evidence="6">
    <location>
        <begin position="300"/>
        <end position="335"/>
    </location>
</feature>
<dbReference type="Proteomes" id="UP000800094">
    <property type="component" value="Unassembled WGS sequence"/>
</dbReference>
<evidence type="ECO:0000256" key="5">
    <source>
        <dbReference type="ARBA" id="ARBA00038359"/>
    </source>
</evidence>
<feature type="transmembrane region" description="Helical" evidence="7">
    <location>
        <begin position="133"/>
        <end position="154"/>
    </location>
</feature>
<evidence type="ECO:0000313" key="9">
    <source>
        <dbReference type="EMBL" id="KAF2250959.1"/>
    </source>
</evidence>